<comment type="function">
    <text evidence="10">Serine protease involved in intramembrane proteolysis.</text>
</comment>
<organism evidence="14 15">
    <name type="scientific">Magnaporthiopsis poae (strain ATCC 64411 / 73-15)</name>
    <name type="common">Kentucky bluegrass fungus</name>
    <name type="synonym">Magnaporthe poae</name>
    <dbReference type="NCBI Taxonomy" id="644358"/>
    <lineage>
        <taxon>Eukaryota</taxon>
        <taxon>Fungi</taxon>
        <taxon>Dikarya</taxon>
        <taxon>Ascomycota</taxon>
        <taxon>Pezizomycotina</taxon>
        <taxon>Sordariomycetes</taxon>
        <taxon>Sordariomycetidae</taxon>
        <taxon>Magnaporthales</taxon>
        <taxon>Magnaporthaceae</taxon>
        <taxon>Magnaporthiopsis</taxon>
    </lineage>
</organism>
<dbReference type="OrthoDB" id="2146116at2759"/>
<dbReference type="GO" id="GO:0004252">
    <property type="term" value="F:serine-type endopeptidase activity"/>
    <property type="evidence" value="ECO:0007669"/>
    <property type="project" value="InterPro"/>
</dbReference>
<gene>
    <name evidence="13" type="ORF">MAPG_09121</name>
</gene>
<feature type="transmembrane region" description="Helical" evidence="10">
    <location>
        <begin position="504"/>
        <end position="525"/>
    </location>
</feature>
<feature type="region of interest" description="Disordered" evidence="11">
    <location>
        <begin position="1"/>
        <end position="175"/>
    </location>
</feature>
<evidence type="ECO:0000313" key="14">
    <source>
        <dbReference type="EnsemblFungi" id="MAPG_09121T0"/>
    </source>
</evidence>
<proteinExistence type="inferred from homology"/>
<evidence type="ECO:0000313" key="13">
    <source>
        <dbReference type="EMBL" id="KLU90155.1"/>
    </source>
</evidence>
<evidence type="ECO:0000256" key="3">
    <source>
        <dbReference type="ARBA" id="ARBA00009045"/>
    </source>
</evidence>
<evidence type="ECO:0000256" key="9">
    <source>
        <dbReference type="ARBA" id="ARBA00023136"/>
    </source>
</evidence>
<dbReference type="eggNOG" id="KOG2289">
    <property type="taxonomic scope" value="Eukaryota"/>
</dbReference>
<keyword evidence="4 10" id="KW-0645">Protease</keyword>
<dbReference type="InterPro" id="IPR022764">
    <property type="entry name" value="Peptidase_S54_rhomboid_dom"/>
</dbReference>
<evidence type="ECO:0000256" key="6">
    <source>
        <dbReference type="ARBA" id="ARBA00022801"/>
    </source>
</evidence>
<dbReference type="InterPro" id="IPR002610">
    <property type="entry name" value="Peptidase_S54_rhomboid-like"/>
</dbReference>
<keyword evidence="8 10" id="KW-1133">Transmembrane helix</keyword>
<dbReference type="GO" id="GO:0006508">
    <property type="term" value="P:proteolysis"/>
    <property type="evidence" value="ECO:0007669"/>
    <property type="project" value="UniProtKB-KW"/>
</dbReference>
<feature type="compositionally biased region" description="Low complexity" evidence="11">
    <location>
        <begin position="23"/>
        <end position="44"/>
    </location>
</feature>
<comment type="caution">
    <text evidence="10">Lacks conserved residue(s) required for the propagation of feature annotation.</text>
</comment>
<dbReference type="Proteomes" id="UP000011715">
    <property type="component" value="Unassembled WGS sequence"/>
</dbReference>
<dbReference type="SUPFAM" id="SSF144091">
    <property type="entry name" value="Rhomboid-like"/>
    <property type="match status" value="1"/>
</dbReference>
<comment type="subcellular location">
    <subcellularLocation>
        <location evidence="2 10">Membrane</location>
        <topology evidence="2 10">Multi-pass membrane protein</topology>
    </subcellularLocation>
</comment>
<evidence type="ECO:0000256" key="2">
    <source>
        <dbReference type="ARBA" id="ARBA00004141"/>
    </source>
</evidence>
<feature type="compositionally biased region" description="Gly residues" evidence="11">
    <location>
        <begin position="105"/>
        <end position="121"/>
    </location>
</feature>
<dbReference type="InterPro" id="IPR035952">
    <property type="entry name" value="Rhomboid-like_sf"/>
</dbReference>
<feature type="transmembrane region" description="Helical" evidence="10">
    <location>
        <begin position="354"/>
        <end position="374"/>
    </location>
</feature>
<feature type="compositionally biased region" description="Basic and acidic residues" evidence="11">
    <location>
        <begin position="126"/>
        <end position="155"/>
    </location>
</feature>
<reference evidence="15" key="2">
    <citation type="submission" date="2010-05" db="EMBL/GenBank/DDBJ databases">
        <title>The genome sequence of Magnaporthe poae strain ATCC 64411.</title>
        <authorList>
            <person name="Ma L.-J."/>
            <person name="Dead R."/>
            <person name="Young S."/>
            <person name="Zeng Q."/>
            <person name="Koehrsen M."/>
            <person name="Alvarado L."/>
            <person name="Berlin A."/>
            <person name="Chapman S.B."/>
            <person name="Chen Z."/>
            <person name="Freedman E."/>
            <person name="Gellesch M."/>
            <person name="Goldberg J."/>
            <person name="Griggs A."/>
            <person name="Gujja S."/>
            <person name="Heilman E.R."/>
            <person name="Heiman D."/>
            <person name="Hepburn T."/>
            <person name="Howarth C."/>
            <person name="Jen D."/>
            <person name="Larson L."/>
            <person name="Mehta T."/>
            <person name="Neiman D."/>
            <person name="Pearson M."/>
            <person name="Roberts A."/>
            <person name="Saif S."/>
            <person name="Shea T."/>
            <person name="Shenoy N."/>
            <person name="Sisk P."/>
            <person name="Stolte C."/>
            <person name="Sykes S."/>
            <person name="Walk T."/>
            <person name="White J."/>
            <person name="Yandava C."/>
            <person name="Haas B."/>
            <person name="Nusbaum C."/>
            <person name="Birren B."/>
        </authorList>
    </citation>
    <scope>NUCLEOTIDE SEQUENCE [LARGE SCALE GENOMIC DNA]</scope>
    <source>
        <strain evidence="15">ATCC 64411 / 73-15</strain>
    </source>
</reference>
<feature type="transmembrane region" description="Helical" evidence="10">
    <location>
        <begin position="380"/>
        <end position="399"/>
    </location>
</feature>
<reference evidence="13" key="1">
    <citation type="submission" date="2010-05" db="EMBL/GenBank/DDBJ databases">
        <title>The Genome Sequence of Magnaporthe poae strain ATCC 64411.</title>
        <authorList>
            <consortium name="The Broad Institute Genome Sequencing Platform"/>
            <consortium name="Broad Institute Genome Sequencing Center for Infectious Disease"/>
            <person name="Ma L.-J."/>
            <person name="Dead R."/>
            <person name="Young S."/>
            <person name="Zeng Q."/>
            <person name="Koehrsen M."/>
            <person name="Alvarado L."/>
            <person name="Berlin A."/>
            <person name="Chapman S.B."/>
            <person name="Chen Z."/>
            <person name="Freedman E."/>
            <person name="Gellesch M."/>
            <person name="Goldberg J."/>
            <person name="Griggs A."/>
            <person name="Gujja S."/>
            <person name="Heilman E.R."/>
            <person name="Heiman D."/>
            <person name="Hepburn T."/>
            <person name="Howarth C."/>
            <person name="Jen D."/>
            <person name="Larson L."/>
            <person name="Mehta T."/>
            <person name="Neiman D."/>
            <person name="Pearson M."/>
            <person name="Roberts A."/>
            <person name="Saif S."/>
            <person name="Shea T."/>
            <person name="Shenoy N."/>
            <person name="Sisk P."/>
            <person name="Stolte C."/>
            <person name="Sykes S."/>
            <person name="Walk T."/>
            <person name="White J."/>
            <person name="Yandava C."/>
            <person name="Haas B."/>
            <person name="Nusbaum C."/>
            <person name="Birren B."/>
        </authorList>
    </citation>
    <scope>NUCLEOTIDE SEQUENCE</scope>
    <source>
        <strain evidence="13">ATCC 64411</strain>
    </source>
</reference>
<evidence type="ECO:0000256" key="5">
    <source>
        <dbReference type="ARBA" id="ARBA00022692"/>
    </source>
</evidence>
<dbReference type="GO" id="GO:0016020">
    <property type="term" value="C:membrane"/>
    <property type="evidence" value="ECO:0007669"/>
    <property type="project" value="UniProtKB-SubCell"/>
</dbReference>
<feature type="compositionally biased region" description="Polar residues" evidence="11">
    <location>
        <begin position="1"/>
        <end position="15"/>
    </location>
</feature>
<dbReference type="EC" id="3.4.21.105" evidence="10"/>
<comment type="similarity">
    <text evidence="3 10">Belongs to the peptidase S54 family.</text>
</comment>
<evidence type="ECO:0000256" key="10">
    <source>
        <dbReference type="RuleBase" id="RU362115"/>
    </source>
</evidence>
<sequence>MSSHDYYSGGNKSLPNPNPSRTPDPYQSSSSAPYASSNPPAYTSQPYLGLDDPRTAGDSGTPRPPAGGPSPFDTVFDDHVYPMNSQQNQTRTPGAGGRQQDTAYYGGGGAASGAAGPGPGGVSRMNSDDRMASADDIPLQDRHRQKDAEANDHVYDSNGAPAGSSGSRRRRPDQRKIRFGELGMLGSGKKKIAWVCYIFSIIQVAVFIGEIVNNAQLTGSPIMIKPQFNPMIGPSTWVLINMGARYVVCMHHVDKVVNSVTNNIKWPCPNTTTTDALCSLSELCGFGGIPEPPYGQFPNTPLTSIPATVPAPNQWFRFITPIFMHAGLIHIGFNLLLQLTIGRDMERSIGTLRFFLVYMSAGIFGFVMGGNFAATGIASTGASGSLFGIIALTLLDLLYSWKDRKNPTKDLLFIFLDVAISFVLGLLPGLDNFSHIGGFLMGLALGVCILHSPNSLRRRIGTDDPPYSSVQDSRERVSGSGSQTAPPFFKNPVGFFKGRKPLWWLWWLIRAGALILVFISFVLLLNNFYVTRVQCGWCRYLSCIDINNWCDIGNLKIENITNNPSPSQPQLLRRSMATDLF</sequence>
<reference evidence="14" key="4">
    <citation type="journal article" date="2015" name="G3 (Bethesda)">
        <title>Genome sequences of three phytopathogenic species of the Magnaporthaceae family of fungi.</title>
        <authorList>
            <person name="Okagaki L.H."/>
            <person name="Nunes C.C."/>
            <person name="Sailsbery J."/>
            <person name="Clay B."/>
            <person name="Brown D."/>
            <person name="John T."/>
            <person name="Oh Y."/>
            <person name="Young N."/>
            <person name="Fitzgerald M."/>
            <person name="Haas B.J."/>
            <person name="Zeng Q."/>
            <person name="Young S."/>
            <person name="Adiconis X."/>
            <person name="Fan L."/>
            <person name="Levin J.Z."/>
            <person name="Mitchell T.K."/>
            <person name="Okubara P.A."/>
            <person name="Farman M.L."/>
            <person name="Kohn L.M."/>
            <person name="Birren B."/>
            <person name="Ma L.-J."/>
            <person name="Dean R.A."/>
        </authorList>
    </citation>
    <scope>NUCLEOTIDE SEQUENCE</scope>
    <source>
        <strain evidence="14">ATCC 64411 / 73-15</strain>
    </source>
</reference>
<evidence type="ECO:0000256" key="7">
    <source>
        <dbReference type="ARBA" id="ARBA00022825"/>
    </source>
</evidence>
<dbReference type="PANTHER" id="PTHR22936:SF69">
    <property type="entry name" value="RHOMBOID-LIKE PROTEIN"/>
    <property type="match status" value="1"/>
</dbReference>
<feature type="transmembrane region" description="Helical" evidence="10">
    <location>
        <begin position="411"/>
        <end position="427"/>
    </location>
</feature>
<keyword evidence="15" id="KW-1185">Reference proteome</keyword>
<evidence type="ECO:0000259" key="12">
    <source>
        <dbReference type="Pfam" id="PF01694"/>
    </source>
</evidence>
<dbReference type="VEuPathDB" id="FungiDB:MAPG_09121"/>
<keyword evidence="6 10" id="KW-0378">Hydrolase</keyword>
<dbReference type="EMBL" id="GL876974">
    <property type="protein sequence ID" value="KLU90155.1"/>
    <property type="molecule type" value="Genomic_DNA"/>
</dbReference>
<feature type="region of interest" description="Disordered" evidence="11">
    <location>
        <begin position="460"/>
        <end position="483"/>
    </location>
</feature>
<dbReference type="EnsemblFungi" id="MAPG_09121T0">
    <property type="protein sequence ID" value="MAPG_09121T0"/>
    <property type="gene ID" value="MAPG_09121"/>
</dbReference>
<evidence type="ECO:0000256" key="11">
    <source>
        <dbReference type="SAM" id="MobiDB-lite"/>
    </source>
</evidence>
<dbReference type="PANTHER" id="PTHR22936">
    <property type="entry name" value="RHOMBOID-RELATED"/>
    <property type="match status" value="1"/>
</dbReference>
<protein>
    <recommendedName>
        <fullName evidence="10">Rhomboid-type serine protease</fullName>
        <ecNumber evidence="10">3.4.21.105</ecNumber>
    </recommendedName>
</protein>
<accession>A0A0C4E944</accession>
<dbReference type="AlphaFoldDB" id="A0A0C4E944"/>
<keyword evidence="5 10" id="KW-0812">Transmembrane</keyword>
<reference evidence="13" key="3">
    <citation type="submission" date="2011-03" db="EMBL/GenBank/DDBJ databases">
        <title>Annotation of Magnaporthe poae ATCC 64411.</title>
        <authorList>
            <person name="Ma L.-J."/>
            <person name="Dead R."/>
            <person name="Young S.K."/>
            <person name="Zeng Q."/>
            <person name="Gargeya S."/>
            <person name="Fitzgerald M."/>
            <person name="Haas B."/>
            <person name="Abouelleil A."/>
            <person name="Alvarado L."/>
            <person name="Arachchi H.M."/>
            <person name="Berlin A."/>
            <person name="Brown A."/>
            <person name="Chapman S.B."/>
            <person name="Chen Z."/>
            <person name="Dunbar C."/>
            <person name="Freedman E."/>
            <person name="Gearin G."/>
            <person name="Gellesch M."/>
            <person name="Goldberg J."/>
            <person name="Griggs A."/>
            <person name="Gujja S."/>
            <person name="Heiman D."/>
            <person name="Howarth C."/>
            <person name="Larson L."/>
            <person name="Lui A."/>
            <person name="MacDonald P.J.P."/>
            <person name="Mehta T."/>
            <person name="Montmayeur A."/>
            <person name="Murphy C."/>
            <person name="Neiman D."/>
            <person name="Pearson M."/>
            <person name="Priest M."/>
            <person name="Roberts A."/>
            <person name="Saif S."/>
            <person name="Shea T."/>
            <person name="Shenoy N."/>
            <person name="Sisk P."/>
            <person name="Stolte C."/>
            <person name="Sykes S."/>
            <person name="Yandava C."/>
            <person name="Wortman J."/>
            <person name="Nusbaum C."/>
            <person name="Birren B."/>
        </authorList>
    </citation>
    <scope>NUCLEOTIDE SEQUENCE</scope>
    <source>
        <strain evidence="13">ATCC 64411</strain>
    </source>
</reference>
<reference evidence="14" key="5">
    <citation type="submission" date="2015-06" db="UniProtKB">
        <authorList>
            <consortium name="EnsemblFungi"/>
        </authorList>
    </citation>
    <scope>IDENTIFICATION</scope>
    <source>
        <strain evidence="14">ATCC 64411</strain>
    </source>
</reference>
<comment type="catalytic activity">
    <reaction evidence="1 10">
        <text>Cleaves type-1 transmembrane domains using a catalytic dyad composed of serine and histidine that are contributed by different transmembrane domains.</text>
        <dbReference type="EC" id="3.4.21.105"/>
    </reaction>
</comment>
<feature type="domain" description="Peptidase S54 rhomboid" evidence="12">
    <location>
        <begin position="313"/>
        <end position="450"/>
    </location>
</feature>
<dbReference type="Pfam" id="PF01694">
    <property type="entry name" value="Rhomboid"/>
    <property type="match status" value="1"/>
</dbReference>
<dbReference type="Gene3D" id="1.20.1540.10">
    <property type="entry name" value="Rhomboid-like"/>
    <property type="match status" value="1"/>
</dbReference>
<feature type="compositionally biased region" description="Polar residues" evidence="11">
    <location>
        <begin position="83"/>
        <end position="92"/>
    </location>
</feature>
<evidence type="ECO:0000256" key="8">
    <source>
        <dbReference type="ARBA" id="ARBA00022989"/>
    </source>
</evidence>
<name>A0A0C4E944_MAGP6</name>
<evidence type="ECO:0000256" key="1">
    <source>
        <dbReference type="ARBA" id="ARBA00000156"/>
    </source>
</evidence>
<dbReference type="EMBL" id="ADBL01002237">
    <property type="status" value="NOT_ANNOTATED_CDS"/>
    <property type="molecule type" value="Genomic_DNA"/>
</dbReference>
<dbReference type="OMA" id="PIMIKPQ"/>
<keyword evidence="7 10" id="KW-0720">Serine protease</keyword>
<feature type="transmembrane region" description="Helical" evidence="10">
    <location>
        <begin position="322"/>
        <end position="342"/>
    </location>
</feature>
<evidence type="ECO:0000256" key="4">
    <source>
        <dbReference type="ARBA" id="ARBA00022670"/>
    </source>
</evidence>
<dbReference type="STRING" id="644358.A0A0C4E944"/>
<evidence type="ECO:0000313" key="15">
    <source>
        <dbReference type="Proteomes" id="UP000011715"/>
    </source>
</evidence>
<keyword evidence="9 10" id="KW-0472">Membrane</keyword>